<dbReference type="EMBL" id="FOGQ01000003">
    <property type="protein sequence ID" value="SER77341.1"/>
    <property type="molecule type" value="Genomic_DNA"/>
</dbReference>
<dbReference type="STRING" id="1121357.SAMN05661109_00960"/>
<evidence type="ECO:0000313" key="2">
    <source>
        <dbReference type="Proteomes" id="UP000198929"/>
    </source>
</evidence>
<dbReference type="Proteomes" id="UP000198929">
    <property type="component" value="Unassembled WGS sequence"/>
</dbReference>
<keyword evidence="2" id="KW-1185">Reference proteome</keyword>
<protein>
    <submittedName>
        <fullName evidence="1">Uncharacterized protein</fullName>
    </submittedName>
</protein>
<reference evidence="2" key="1">
    <citation type="submission" date="2016-10" db="EMBL/GenBank/DDBJ databases">
        <authorList>
            <person name="Varghese N."/>
            <person name="Submissions S."/>
        </authorList>
    </citation>
    <scope>NUCLEOTIDE SEQUENCE [LARGE SCALE GENOMIC DNA]</scope>
    <source>
        <strain evidence="2">DSM 20524</strain>
    </source>
</reference>
<name>A0A1H9RX54_9CORY</name>
<dbReference type="AlphaFoldDB" id="A0A1H9RX54"/>
<gene>
    <name evidence="1" type="ORF">SAMN05661109_00960</name>
</gene>
<sequence length="173" mass="18965">MSHPRSTVTNMNKNNAPYNAPHIPLPAINDLRQKHAPILEAAASMIRHPRSLARPVPSWRPPIVKLPRHHGTPKLTLAISRHRVGPRAAARIQGYGETRRPAYLVSVRVTDPTGANVDHTAAEAWIRALLPDNVDGKVHEVDAHKAVTYVWIVDGTFTLLESPASLFEGMAAA</sequence>
<accession>A0A1H9RX54</accession>
<proteinExistence type="predicted"/>
<evidence type="ECO:0000313" key="1">
    <source>
        <dbReference type="EMBL" id="SER77341.1"/>
    </source>
</evidence>
<organism evidence="1 2">
    <name type="scientific">Corynebacterium cystitidis DSM 20524</name>
    <dbReference type="NCBI Taxonomy" id="1121357"/>
    <lineage>
        <taxon>Bacteria</taxon>
        <taxon>Bacillati</taxon>
        <taxon>Actinomycetota</taxon>
        <taxon>Actinomycetes</taxon>
        <taxon>Mycobacteriales</taxon>
        <taxon>Corynebacteriaceae</taxon>
        <taxon>Corynebacterium</taxon>
    </lineage>
</organism>